<keyword evidence="1" id="KW-0808">Transferase</keyword>
<dbReference type="Proteomes" id="UP001567538">
    <property type="component" value="Unassembled WGS sequence"/>
</dbReference>
<dbReference type="GO" id="GO:0004674">
    <property type="term" value="F:protein serine/threonine kinase activity"/>
    <property type="evidence" value="ECO:0007669"/>
    <property type="project" value="UniProtKB-KW"/>
</dbReference>
<keyword evidence="1" id="KW-0723">Serine/threonine-protein kinase</keyword>
<gene>
    <name evidence="1" type="ORF">AAHA92_31118</name>
</gene>
<dbReference type="AlphaFoldDB" id="A0ABD1FVL3"/>
<dbReference type="EC" id="2.7.11.1" evidence="1"/>
<proteinExistence type="predicted"/>
<keyword evidence="2" id="KW-1185">Reference proteome</keyword>
<accession>A0ABD1FVL3</accession>
<reference evidence="1 2" key="1">
    <citation type="submission" date="2024-06" db="EMBL/GenBank/DDBJ databases">
        <title>A chromosome level genome sequence of Diviner's sage (Salvia divinorum).</title>
        <authorList>
            <person name="Ford S.A."/>
            <person name="Ro D.-K."/>
            <person name="Ness R.W."/>
            <person name="Phillips M.A."/>
        </authorList>
    </citation>
    <scope>NUCLEOTIDE SEQUENCE [LARGE SCALE GENOMIC DNA]</scope>
    <source>
        <strain evidence="1">SAF-2024a</strain>
        <tissue evidence="1">Leaf</tissue>
    </source>
</reference>
<name>A0ABD1FVL3_SALDI</name>
<protein>
    <submittedName>
        <fullName evidence="1">Non-specific serine/threonine protein kinase</fullName>
        <ecNumber evidence="1">2.7.11.1</ecNumber>
    </submittedName>
</protein>
<evidence type="ECO:0000313" key="2">
    <source>
        <dbReference type="Proteomes" id="UP001567538"/>
    </source>
</evidence>
<evidence type="ECO:0000313" key="1">
    <source>
        <dbReference type="EMBL" id="KAL1535014.1"/>
    </source>
</evidence>
<keyword evidence="1" id="KW-0418">Kinase</keyword>
<sequence>MSTSIASQFVVAAVTGYFHSIARAAYAKGVNDSLQLCLEKTSLSSFLLSVNFWSSIECSMRILKKLKGTIDSWQHCFSETKSSVPAEVMSDPLSDMEREYRTDPQKPHQYKRHFNIELLKKSPSPALRTCAKLAQLQPFVERELFPAERGLRRQYKYKINGKLKFLSETSDYINN</sequence>
<organism evidence="1 2">
    <name type="scientific">Salvia divinorum</name>
    <name type="common">Maria pastora</name>
    <name type="synonym">Diviner's sage</name>
    <dbReference type="NCBI Taxonomy" id="28513"/>
    <lineage>
        <taxon>Eukaryota</taxon>
        <taxon>Viridiplantae</taxon>
        <taxon>Streptophyta</taxon>
        <taxon>Embryophyta</taxon>
        <taxon>Tracheophyta</taxon>
        <taxon>Spermatophyta</taxon>
        <taxon>Magnoliopsida</taxon>
        <taxon>eudicotyledons</taxon>
        <taxon>Gunneridae</taxon>
        <taxon>Pentapetalae</taxon>
        <taxon>asterids</taxon>
        <taxon>lamiids</taxon>
        <taxon>Lamiales</taxon>
        <taxon>Lamiaceae</taxon>
        <taxon>Nepetoideae</taxon>
        <taxon>Mentheae</taxon>
        <taxon>Salviinae</taxon>
        <taxon>Salvia</taxon>
        <taxon>Salvia subgen. Calosphace</taxon>
    </lineage>
</organism>
<dbReference type="EMBL" id="JBEAFC010000012">
    <property type="protein sequence ID" value="KAL1535014.1"/>
    <property type="molecule type" value="Genomic_DNA"/>
</dbReference>
<comment type="caution">
    <text evidence="1">The sequence shown here is derived from an EMBL/GenBank/DDBJ whole genome shotgun (WGS) entry which is preliminary data.</text>
</comment>